<dbReference type="InterPro" id="IPR011009">
    <property type="entry name" value="Kinase-like_dom_sf"/>
</dbReference>
<name>A0ABV9Y6L7_9PSEU</name>
<evidence type="ECO:0000313" key="2">
    <source>
        <dbReference type="EMBL" id="MFC5058313.1"/>
    </source>
</evidence>
<keyword evidence="2" id="KW-0808">Transferase</keyword>
<evidence type="ECO:0000259" key="1">
    <source>
        <dbReference type="PROSITE" id="PS50011"/>
    </source>
</evidence>
<comment type="caution">
    <text evidence="2">The sequence shown here is derived from an EMBL/GenBank/DDBJ whole genome shotgun (WGS) entry which is preliminary data.</text>
</comment>
<dbReference type="Pfam" id="PF03109">
    <property type="entry name" value="ABC1"/>
    <property type="match status" value="1"/>
</dbReference>
<gene>
    <name evidence="2" type="ORF">ACFPFM_31760</name>
</gene>
<dbReference type="PANTHER" id="PTHR45890">
    <property type="entry name" value="AARF DOMAIN CONTAINING KINASE 2 (PREDICTED)"/>
    <property type="match status" value="1"/>
</dbReference>
<keyword evidence="2" id="KW-0418">Kinase</keyword>
<dbReference type="InterPro" id="IPR004147">
    <property type="entry name" value="ABC1_dom"/>
</dbReference>
<dbReference type="SUPFAM" id="SSF56112">
    <property type="entry name" value="Protein kinase-like (PK-like)"/>
    <property type="match status" value="1"/>
</dbReference>
<dbReference type="RefSeq" id="WP_344037775.1">
    <property type="nucleotide sequence ID" value="NZ_BAAAKE010000008.1"/>
</dbReference>
<dbReference type="CDD" id="cd05121">
    <property type="entry name" value="ABC1_ADCK3-like"/>
    <property type="match status" value="1"/>
</dbReference>
<accession>A0ABV9Y6L7</accession>
<dbReference type="PANTHER" id="PTHR45890:SF1">
    <property type="entry name" value="AARF DOMAIN CONTAINING KINASE 2"/>
    <property type="match status" value="1"/>
</dbReference>
<sequence>MALRRPGHLDDKGAILTTITGRLLRLPGLVLRGTWVGAVVLGHVLALGASTAVARLRGDAAGRGLRDGERWVRVLTRLGPSYIKIGQLLSTRRDLLPDAVTTPLARLTDSARPPGRRRVERAVRRAYRDRPWPFREFRWEPVACGSIATVHEAVTQDGRHVAVKVRRPGVAGVMWRDFTLTAAAMTALGLLPRLRRMPFKLMHAQVGGAMLRQLDFRAEAEALASLRANLSGFGNVRVPAPLPELCTDETVVMEFVPDLTRFTPGDLDADTRRAVVRAVLAAIYEMLFVDGVVHCDLHPGNLYFDRRAHLVVLDAGFVIRLPDAVRRSFADFFINMALGDGWMCGQIVIDSAAQVAEDSDLEGFRVGLRELVAETSGARSGEFDLARFAGRLFDLQRRFGLFPAPEFAFPLLSLLVIEGMIKGFDSDVDFQAEAMPVLRRRNTPRAAESTAER</sequence>
<dbReference type="GO" id="GO:0016301">
    <property type="term" value="F:kinase activity"/>
    <property type="evidence" value="ECO:0007669"/>
    <property type="project" value="UniProtKB-KW"/>
</dbReference>
<feature type="domain" description="Protein kinase" evidence="1">
    <location>
        <begin position="136"/>
        <end position="453"/>
    </location>
</feature>
<dbReference type="InterPro" id="IPR000719">
    <property type="entry name" value="Prot_kinase_dom"/>
</dbReference>
<keyword evidence="3" id="KW-1185">Reference proteome</keyword>
<dbReference type="EMBL" id="JBHSJB010000031">
    <property type="protein sequence ID" value="MFC5058313.1"/>
    <property type="molecule type" value="Genomic_DNA"/>
</dbReference>
<dbReference type="InterPro" id="IPR052402">
    <property type="entry name" value="ADCK_kinase"/>
</dbReference>
<dbReference type="Proteomes" id="UP001595833">
    <property type="component" value="Unassembled WGS sequence"/>
</dbReference>
<dbReference type="Gene3D" id="1.10.510.10">
    <property type="entry name" value="Transferase(Phosphotransferase) domain 1"/>
    <property type="match status" value="1"/>
</dbReference>
<protein>
    <submittedName>
        <fullName evidence="2">ABC1 kinase family protein</fullName>
    </submittedName>
</protein>
<proteinExistence type="predicted"/>
<organism evidence="2 3">
    <name type="scientific">Saccharothrix xinjiangensis</name>
    <dbReference type="NCBI Taxonomy" id="204798"/>
    <lineage>
        <taxon>Bacteria</taxon>
        <taxon>Bacillati</taxon>
        <taxon>Actinomycetota</taxon>
        <taxon>Actinomycetes</taxon>
        <taxon>Pseudonocardiales</taxon>
        <taxon>Pseudonocardiaceae</taxon>
        <taxon>Saccharothrix</taxon>
    </lineage>
</organism>
<dbReference type="PROSITE" id="PS50011">
    <property type="entry name" value="PROTEIN_KINASE_DOM"/>
    <property type="match status" value="1"/>
</dbReference>
<evidence type="ECO:0000313" key="3">
    <source>
        <dbReference type="Proteomes" id="UP001595833"/>
    </source>
</evidence>
<reference evidence="3" key="1">
    <citation type="journal article" date="2019" name="Int. J. Syst. Evol. Microbiol.">
        <title>The Global Catalogue of Microorganisms (GCM) 10K type strain sequencing project: providing services to taxonomists for standard genome sequencing and annotation.</title>
        <authorList>
            <consortium name="The Broad Institute Genomics Platform"/>
            <consortium name="The Broad Institute Genome Sequencing Center for Infectious Disease"/>
            <person name="Wu L."/>
            <person name="Ma J."/>
        </authorList>
    </citation>
    <scope>NUCLEOTIDE SEQUENCE [LARGE SCALE GENOMIC DNA]</scope>
    <source>
        <strain evidence="3">KCTC 12848</strain>
    </source>
</reference>